<evidence type="ECO:0000256" key="1">
    <source>
        <dbReference type="ARBA" id="ARBA00022729"/>
    </source>
</evidence>
<sequence length="177" mass="18382">MRQSYSSIRTLWLSLALLALCGGVSSGAVAQSNVSVTGNLTAGTCQWGVGGSDHAVLLDPVNVSQLRRGQVVGLKTFDLVLTNCSAGTVSATFTFSGTSDATDKLRYRNNGTARGVAVELQSRDGRTIGADGTDNQRVATVAATEVTLPLQVGYWQVGATASSGDVDTGITFTIDYK</sequence>
<keyword evidence="1 2" id="KW-0732">Signal</keyword>
<evidence type="ECO:0000313" key="4">
    <source>
        <dbReference type="Proteomes" id="UP001162811"/>
    </source>
</evidence>
<keyword evidence="4" id="KW-1185">Reference proteome</keyword>
<proteinExistence type="predicted"/>
<reference evidence="3" key="2">
    <citation type="journal article" date="2023" name="Front. Microbiol.">
        <title>Ralstonia chuxiongensis sp. nov., Ralstonia mojiangensis sp. nov., and Ralstonia soli sp. nov., isolated from tobacco fields, are three novel species in the family Burkholderiaceae.</title>
        <authorList>
            <person name="Lu C.H."/>
            <person name="Zhang Y.Y."/>
            <person name="Jiang N."/>
            <person name="Chen W."/>
            <person name="Shao X."/>
            <person name="Zhao Z.M."/>
            <person name="Lu W.L."/>
            <person name="Hu X."/>
            <person name="Xi Y.X."/>
            <person name="Zou S.Y."/>
            <person name="Wei Q.J."/>
            <person name="Lin Z.L."/>
            <person name="Gong L."/>
            <person name="Gai X.T."/>
            <person name="Zhang L.Q."/>
            <person name="Li J.Y."/>
            <person name="Jin Y."/>
            <person name="Xia Z.Y."/>
        </authorList>
    </citation>
    <scope>NUCLEOTIDE SEQUENCE</scope>
    <source>
        <strain evidence="3">21MJYT02-11</strain>
    </source>
</reference>
<comment type="caution">
    <text evidence="3">The sequence shown here is derived from an EMBL/GenBank/DDBJ whole genome shotgun (WGS) entry which is preliminary data.</text>
</comment>
<dbReference type="InterPro" id="IPR050263">
    <property type="entry name" value="Bact_Fimbrial_Adh_Pro"/>
</dbReference>
<feature type="signal peptide" evidence="2">
    <location>
        <begin position="1"/>
        <end position="30"/>
    </location>
</feature>
<evidence type="ECO:0000313" key="3">
    <source>
        <dbReference type="EMBL" id="MCO5397565.1"/>
    </source>
</evidence>
<dbReference type="EMBL" id="JAMXHT010000002">
    <property type="protein sequence ID" value="MCO5397565.1"/>
    <property type="molecule type" value="Genomic_DNA"/>
</dbReference>
<dbReference type="PANTHER" id="PTHR33420">
    <property type="entry name" value="FIMBRIAL SUBUNIT ELFA-RELATED"/>
    <property type="match status" value="1"/>
</dbReference>
<name>A0ABT1AGN4_9RALS</name>
<dbReference type="Proteomes" id="UP001162811">
    <property type="component" value="Unassembled WGS sequence"/>
</dbReference>
<dbReference type="SUPFAM" id="SSF49401">
    <property type="entry name" value="Bacterial adhesins"/>
    <property type="match status" value="1"/>
</dbReference>
<reference evidence="3" key="1">
    <citation type="submission" date="2022-06" db="EMBL/GenBank/DDBJ databases">
        <authorList>
            <person name="Lu C.-H."/>
        </authorList>
    </citation>
    <scope>NUCLEOTIDE SEQUENCE</scope>
    <source>
        <strain evidence="3">21MJYT02-11</strain>
    </source>
</reference>
<feature type="chain" id="PRO_5047293240" evidence="2">
    <location>
        <begin position="31"/>
        <end position="177"/>
    </location>
</feature>
<dbReference type="InterPro" id="IPR008966">
    <property type="entry name" value="Adhesion_dom_sf"/>
</dbReference>
<accession>A0ABT1AGN4</accession>
<gene>
    <name evidence="3" type="ORF">NG900_05045</name>
</gene>
<dbReference type="PANTHER" id="PTHR33420:SF3">
    <property type="entry name" value="FIMBRIAL SUBUNIT ELFA"/>
    <property type="match status" value="1"/>
</dbReference>
<organism evidence="3 4">
    <name type="scientific">Ralstonia soli</name>
    <dbReference type="NCBI Taxonomy" id="2953896"/>
    <lineage>
        <taxon>Bacteria</taxon>
        <taxon>Pseudomonadati</taxon>
        <taxon>Pseudomonadota</taxon>
        <taxon>Betaproteobacteria</taxon>
        <taxon>Burkholderiales</taxon>
        <taxon>Burkholderiaceae</taxon>
        <taxon>Ralstonia</taxon>
    </lineage>
</organism>
<dbReference type="Gene3D" id="2.60.40.1090">
    <property type="entry name" value="Fimbrial-type adhesion domain"/>
    <property type="match status" value="1"/>
</dbReference>
<evidence type="ECO:0000256" key="2">
    <source>
        <dbReference type="SAM" id="SignalP"/>
    </source>
</evidence>
<dbReference type="RefSeq" id="WP_252677395.1">
    <property type="nucleotide sequence ID" value="NZ_JAMXHT010000002.1"/>
</dbReference>
<dbReference type="InterPro" id="IPR036937">
    <property type="entry name" value="Adhesion_dom_fimbrial_sf"/>
</dbReference>
<protein>
    <submittedName>
        <fullName evidence="3">Type 1 fimbrial protein</fullName>
    </submittedName>
</protein>